<keyword evidence="5" id="KW-0479">Metal-binding</keyword>
<accession>A0A1E5G3Q6</accession>
<keyword evidence="10" id="KW-0443">Lipid metabolism</keyword>
<comment type="cofactor">
    <cofactor evidence="1">
        <name>Mg(2+)</name>
        <dbReference type="ChEBI" id="CHEBI:18420"/>
    </cofactor>
</comment>
<gene>
    <name evidence="14" type="ORF">BHF68_14570</name>
</gene>
<keyword evidence="4" id="KW-0808">Transferase</keyword>
<dbReference type="GO" id="GO:0046872">
    <property type="term" value="F:metal ion binding"/>
    <property type="evidence" value="ECO:0007669"/>
    <property type="project" value="UniProtKB-KW"/>
</dbReference>
<reference evidence="14 15" key="1">
    <citation type="submission" date="2016-09" db="EMBL/GenBank/DDBJ databases">
        <title>Draft genome sequence for the type strain of Desulfuribacillus alkaliarsenatis AHT28, an obligately anaerobic, sulfidogenic bacterium isolated from Russian soda lake sediments.</title>
        <authorList>
            <person name="Abin C.A."/>
            <person name="Hollibaugh J.T."/>
        </authorList>
    </citation>
    <scope>NUCLEOTIDE SEQUENCE [LARGE SCALE GENOMIC DNA]</scope>
    <source>
        <strain evidence="14 15">AHT28</strain>
    </source>
</reference>
<proteinExistence type="inferred from homology"/>
<comment type="caution">
    <text evidence="14">The sequence shown here is derived from an EMBL/GenBank/DDBJ whole genome shotgun (WGS) entry which is preliminary data.</text>
</comment>
<keyword evidence="11" id="KW-0594">Phospholipid biosynthesis</keyword>
<dbReference type="SMART" id="SM00046">
    <property type="entry name" value="DAGKc"/>
    <property type="match status" value="1"/>
</dbReference>
<dbReference type="GO" id="GO:0008654">
    <property type="term" value="P:phospholipid biosynthetic process"/>
    <property type="evidence" value="ECO:0007669"/>
    <property type="project" value="UniProtKB-KW"/>
</dbReference>
<evidence type="ECO:0000256" key="3">
    <source>
        <dbReference type="ARBA" id="ARBA00022516"/>
    </source>
</evidence>
<dbReference type="InterPro" id="IPR001206">
    <property type="entry name" value="Diacylglycerol_kinase_cat_dom"/>
</dbReference>
<comment type="similarity">
    <text evidence="2">Belongs to the diacylglycerol/lipid kinase family.</text>
</comment>
<dbReference type="InterPro" id="IPR050187">
    <property type="entry name" value="Lipid_Phosphate_FormReg"/>
</dbReference>
<evidence type="ECO:0000256" key="11">
    <source>
        <dbReference type="ARBA" id="ARBA00023209"/>
    </source>
</evidence>
<dbReference type="InterPro" id="IPR017438">
    <property type="entry name" value="ATP-NAD_kinase_N"/>
</dbReference>
<dbReference type="PANTHER" id="PTHR12358:SF106">
    <property type="entry name" value="LIPID KINASE YEGS"/>
    <property type="match status" value="1"/>
</dbReference>
<dbReference type="SUPFAM" id="SSF111331">
    <property type="entry name" value="NAD kinase/diacylglycerol kinase-like"/>
    <property type="match status" value="1"/>
</dbReference>
<evidence type="ECO:0000256" key="1">
    <source>
        <dbReference type="ARBA" id="ARBA00001946"/>
    </source>
</evidence>
<dbReference type="InterPro" id="IPR045540">
    <property type="entry name" value="YegS/DAGK_C"/>
</dbReference>
<dbReference type="Pfam" id="PF19279">
    <property type="entry name" value="YegS_C"/>
    <property type="match status" value="1"/>
</dbReference>
<organism evidence="14 15">
    <name type="scientific">Desulfuribacillus alkaliarsenatis</name>
    <dbReference type="NCBI Taxonomy" id="766136"/>
    <lineage>
        <taxon>Bacteria</taxon>
        <taxon>Bacillati</taxon>
        <taxon>Bacillota</taxon>
        <taxon>Desulfuribacillia</taxon>
        <taxon>Desulfuribacillales</taxon>
        <taxon>Desulfuribacillaceae</taxon>
        <taxon>Desulfuribacillus</taxon>
    </lineage>
</organism>
<evidence type="ECO:0000256" key="12">
    <source>
        <dbReference type="ARBA" id="ARBA00023264"/>
    </source>
</evidence>
<evidence type="ECO:0000256" key="6">
    <source>
        <dbReference type="ARBA" id="ARBA00022741"/>
    </source>
</evidence>
<evidence type="ECO:0000256" key="2">
    <source>
        <dbReference type="ARBA" id="ARBA00005983"/>
    </source>
</evidence>
<dbReference type="GO" id="GO:0005524">
    <property type="term" value="F:ATP binding"/>
    <property type="evidence" value="ECO:0007669"/>
    <property type="project" value="UniProtKB-KW"/>
</dbReference>
<evidence type="ECO:0000256" key="8">
    <source>
        <dbReference type="ARBA" id="ARBA00022840"/>
    </source>
</evidence>
<evidence type="ECO:0000259" key="13">
    <source>
        <dbReference type="SMART" id="SM00046"/>
    </source>
</evidence>
<dbReference type="Pfam" id="PF00781">
    <property type="entry name" value="DAGK_cat"/>
    <property type="match status" value="1"/>
</dbReference>
<keyword evidence="15" id="KW-1185">Reference proteome</keyword>
<dbReference type="Gene3D" id="2.60.200.40">
    <property type="match status" value="1"/>
</dbReference>
<evidence type="ECO:0000313" key="14">
    <source>
        <dbReference type="EMBL" id="OEF97616.1"/>
    </source>
</evidence>
<keyword evidence="7" id="KW-0418">Kinase</keyword>
<evidence type="ECO:0000256" key="5">
    <source>
        <dbReference type="ARBA" id="ARBA00022723"/>
    </source>
</evidence>
<dbReference type="STRING" id="766136.BHF68_14570"/>
<dbReference type="Proteomes" id="UP000094296">
    <property type="component" value="Unassembled WGS sequence"/>
</dbReference>
<feature type="domain" description="DAGKc" evidence="13">
    <location>
        <begin position="3"/>
        <end position="131"/>
    </location>
</feature>
<keyword evidence="6" id="KW-0547">Nucleotide-binding</keyword>
<dbReference type="EMBL" id="MIJE01000008">
    <property type="protein sequence ID" value="OEF97616.1"/>
    <property type="molecule type" value="Genomic_DNA"/>
</dbReference>
<dbReference type="OrthoDB" id="142078at2"/>
<keyword evidence="9" id="KW-0460">Magnesium</keyword>
<dbReference type="PANTHER" id="PTHR12358">
    <property type="entry name" value="SPHINGOSINE KINASE"/>
    <property type="match status" value="1"/>
</dbReference>
<keyword evidence="12" id="KW-1208">Phospholipid metabolism</keyword>
<dbReference type="InterPro" id="IPR005218">
    <property type="entry name" value="Diacylglycerol/lipid_kinase"/>
</dbReference>
<evidence type="ECO:0000256" key="7">
    <source>
        <dbReference type="ARBA" id="ARBA00022777"/>
    </source>
</evidence>
<dbReference type="InterPro" id="IPR016064">
    <property type="entry name" value="NAD/diacylglycerol_kinase_sf"/>
</dbReference>
<dbReference type="AlphaFoldDB" id="A0A1E5G3Q6"/>
<dbReference type="RefSeq" id="WP_069642671.1">
    <property type="nucleotide sequence ID" value="NZ_MIJE01000008.1"/>
</dbReference>
<dbReference type="GO" id="GO:0005886">
    <property type="term" value="C:plasma membrane"/>
    <property type="evidence" value="ECO:0007669"/>
    <property type="project" value="TreeGrafter"/>
</dbReference>
<keyword evidence="8" id="KW-0067">ATP-binding</keyword>
<dbReference type="Gene3D" id="3.40.50.10330">
    <property type="entry name" value="Probable inorganic polyphosphate/atp-NAD kinase, domain 1"/>
    <property type="match status" value="1"/>
</dbReference>
<protein>
    <recommendedName>
        <fullName evidence="13">DAGKc domain-containing protein</fullName>
    </recommendedName>
</protein>
<name>A0A1E5G3Q6_9FIRM</name>
<evidence type="ECO:0000256" key="9">
    <source>
        <dbReference type="ARBA" id="ARBA00022842"/>
    </source>
</evidence>
<dbReference type="NCBIfam" id="TIGR00147">
    <property type="entry name" value="YegS/Rv2252/BmrU family lipid kinase"/>
    <property type="match status" value="1"/>
</dbReference>
<keyword evidence="3" id="KW-0444">Lipid biosynthesis</keyword>
<sequence length="293" mass="31660">MDKIALFYNPVAGGGTFHTRLDTIISIMQEAGLQVVPWRIRNNKQLLTDMAAMDLEGFHTIIAAGGDGTVHGVVNAMMHLGIKVPLGIFPIGTANDTARNLGISTDLEGYCRVITDGQAEPVDLGKINQSYFINIASAGFMTEVAHQVSPKSKNLLGKGAYYLSGALKLSEMKSFELRVEVDGQSFICNAFLFLLLNGKGAGGFNEIVPTAAMQDGLLDLMIIKDGSPAQLLSALRKSLVGEHLEDSVIIYVQGKKFRLETTPNIETDLDGEAGHPLPWDIEVIKHGIQVRVP</sequence>
<evidence type="ECO:0000256" key="4">
    <source>
        <dbReference type="ARBA" id="ARBA00022679"/>
    </source>
</evidence>
<dbReference type="GO" id="GO:0004143">
    <property type="term" value="F:ATP-dependent diacylglycerol kinase activity"/>
    <property type="evidence" value="ECO:0007669"/>
    <property type="project" value="TreeGrafter"/>
</dbReference>
<evidence type="ECO:0000256" key="10">
    <source>
        <dbReference type="ARBA" id="ARBA00023098"/>
    </source>
</evidence>
<evidence type="ECO:0000313" key="15">
    <source>
        <dbReference type="Proteomes" id="UP000094296"/>
    </source>
</evidence>